<dbReference type="Gene3D" id="1.10.10.10">
    <property type="entry name" value="Winged helix-like DNA-binding domain superfamily/Winged helix DNA-binding domain"/>
    <property type="match status" value="1"/>
</dbReference>
<dbReference type="InterPro" id="IPR000835">
    <property type="entry name" value="HTH_MarR-typ"/>
</dbReference>
<evidence type="ECO:0000256" key="2">
    <source>
        <dbReference type="ARBA" id="ARBA00023125"/>
    </source>
</evidence>
<gene>
    <name evidence="5" type="ORF">DmAi_28390</name>
</gene>
<name>A0A6V8IB16_9PROT</name>
<dbReference type="SUPFAM" id="SSF46785">
    <property type="entry name" value="Winged helix' DNA-binding domain"/>
    <property type="match status" value="1"/>
</dbReference>
<dbReference type="GO" id="GO:0003677">
    <property type="term" value="F:DNA binding"/>
    <property type="evidence" value="ECO:0007669"/>
    <property type="project" value="UniProtKB-KW"/>
</dbReference>
<protein>
    <submittedName>
        <fullName evidence="5">MarR family transcriptional regulator</fullName>
    </submittedName>
</protein>
<dbReference type="RefSeq" id="WP_202205843.1">
    <property type="nucleotide sequence ID" value="NZ_BLJP01000019.1"/>
</dbReference>
<keyword evidence="6" id="KW-1185">Reference proteome</keyword>
<evidence type="ECO:0000256" key="3">
    <source>
        <dbReference type="ARBA" id="ARBA00023163"/>
    </source>
</evidence>
<dbReference type="Proteomes" id="UP000548726">
    <property type="component" value="Unassembled WGS sequence"/>
</dbReference>
<evidence type="ECO:0000256" key="1">
    <source>
        <dbReference type="ARBA" id="ARBA00023015"/>
    </source>
</evidence>
<feature type="domain" description="HTH marR-type" evidence="4">
    <location>
        <begin position="1"/>
        <end position="142"/>
    </location>
</feature>
<dbReference type="PANTHER" id="PTHR42756:SF1">
    <property type="entry name" value="TRANSCRIPTIONAL REPRESSOR OF EMRAB OPERON"/>
    <property type="match status" value="1"/>
</dbReference>
<organism evidence="5 6">
    <name type="scientific">Acetobacter persici</name>
    <dbReference type="NCBI Taxonomy" id="1076596"/>
    <lineage>
        <taxon>Bacteria</taxon>
        <taxon>Pseudomonadati</taxon>
        <taxon>Pseudomonadota</taxon>
        <taxon>Alphaproteobacteria</taxon>
        <taxon>Acetobacterales</taxon>
        <taxon>Acetobacteraceae</taxon>
        <taxon>Acetobacter</taxon>
    </lineage>
</organism>
<dbReference type="Pfam" id="PF01047">
    <property type="entry name" value="MarR"/>
    <property type="match status" value="1"/>
</dbReference>
<keyword evidence="2" id="KW-0238">DNA-binding</keyword>
<evidence type="ECO:0000259" key="4">
    <source>
        <dbReference type="PROSITE" id="PS50995"/>
    </source>
</evidence>
<keyword evidence="1" id="KW-0805">Transcription regulation</keyword>
<evidence type="ECO:0000313" key="6">
    <source>
        <dbReference type="Proteomes" id="UP000548726"/>
    </source>
</evidence>
<dbReference type="PANTHER" id="PTHR42756">
    <property type="entry name" value="TRANSCRIPTIONAL REGULATOR, MARR"/>
    <property type="match status" value="1"/>
</dbReference>
<accession>A0A6V8IB16</accession>
<proteinExistence type="predicted"/>
<comment type="caution">
    <text evidence="5">The sequence shown here is derived from an EMBL/GenBank/DDBJ whole genome shotgun (WGS) entry which is preliminary data.</text>
</comment>
<dbReference type="PRINTS" id="PR00598">
    <property type="entry name" value="HTHMARR"/>
</dbReference>
<dbReference type="EMBL" id="BLJP01000019">
    <property type="protein sequence ID" value="GFE94780.1"/>
    <property type="molecule type" value="Genomic_DNA"/>
</dbReference>
<dbReference type="InterPro" id="IPR036388">
    <property type="entry name" value="WH-like_DNA-bd_sf"/>
</dbReference>
<dbReference type="PROSITE" id="PS50995">
    <property type="entry name" value="HTH_MARR_2"/>
    <property type="match status" value="1"/>
</dbReference>
<reference evidence="5 6" key="1">
    <citation type="journal article" date="2020" name="Cell Rep.">
        <title>Local necrotic cells trigger systemic immune activation via gut microbiome dysbiosis in Drosophila.</title>
        <authorList>
            <person name="Kosakamoto H."/>
            <person name="Yamauchi T."/>
            <person name="Akuzawa-Tokita Y."/>
            <person name="Nishimura K."/>
            <person name="Soga T."/>
            <person name="Murakami T."/>
            <person name="Mori H."/>
            <person name="Yamamoto K."/>
            <person name="Miyazaki R."/>
            <person name="Koto A."/>
            <person name="Miura M."/>
            <person name="Obata F."/>
        </authorList>
    </citation>
    <scope>NUCLEOTIDE SEQUENCE [LARGE SCALE GENOMIC DNA]</scope>
    <source>
        <strain evidence="5 6">Ai</strain>
    </source>
</reference>
<keyword evidence="3" id="KW-0804">Transcription</keyword>
<dbReference type="InterPro" id="IPR036390">
    <property type="entry name" value="WH_DNA-bd_sf"/>
</dbReference>
<dbReference type="AlphaFoldDB" id="A0A6V8IB16"/>
<sequence>MGNSDDWDPLRHPGHYFSRIARGLTRIGDVRLRHLGFATAQLPVLTALKDRTALSQKELAKWAKVEQPTMAQMLSRMERDGLVHRAPDPEDKRSSLISLTDATLEKLPAGRAVLRQGNSEMTKGLTEEEVEMLVSLLRRVLKNVDSMEP</sequence>
<dbReference type="GO" id="GO:0003700">
    <property type="term" value="F:DNA-binding transcription factor activity"/>
    <property type="evidence" value="ECO:0007669"/>
    <property type="project" value="InterPro"/>
</dbReference>
<dbReference type="SMART" id="SM00347">
    <property type="entry name" value="HTH_MARR"/>
    <property type="match status" value="1"/>
</dbReference>
<evidence type="ECO:0000313" key="5">
    <source>
        <dbReference type="EMBL" id="GFE94780.1"/>
    </source>
</evidence>